<dbReference type="PATRIC" id="fig|279113.10.peg.3931"/>
<evidence type="ECO:0000313" key="6">
    <source>
        <dbReference type="Proteomes" id="UP000074914"/>
    </source>
</evidence>
<gene>
    <name evidence="4" type="ORF">CPter291_3936</name>
    <name evidence="3" type="ORF">CPter91_3928</name>
</gene>
<dbReference type="STRING" id="279113.CPter91_3928"/>
<dbReference type="KEGG" id="cpra:CPter91_3928"/>
<sequence length="94" mass="10689">MNDANPSLQDARRQVERKIGFYLHLAAYLIVNSGLLLLNFLHNPGHPWALGPILGWGIGLLFHGVAVFLKDPGAQWKQRMIERELEKHKRTPPT</sequence>
<dbReference type="AlphaFoldDB" id="A0A127R121"/>
<evidence type="ECO:0000313" key="3">
    <source>
        <dbReference type="EMBL" id="AMP06249.1"/>
    </source>
</evidence>
<dbReference type="Pfam" id="PF13239">
    <property type="entry name" value="2TM"/>
    <property type="match status" value="1"/>
</dbReference>
<organism evidence="3 5">
    <name type="scientific">Collimonas pratensis</name>
    <dbReference type="NCBI Taxonomy" id="279113"/>
    <lineage>
        <taxon>Bacteria</taxon>
        <taxon>Pseudomonadati</taxon>
        <taxon>Pseudomonadota</taxon>
        <taxon>Betaproteobacteria</taxon>
        <taxon>Burkholderiales</taxon>
        <taxon>Oxalobacteraceae</taxon>
        <taxon>Collimonas</taxon>
    </lineage>
</organism>
<feature type="transmembrane region" description="Helical" evidence="1">
    <location>
        <begin position="48"/>
        <end position="69"/>
    </location>
</feature>
<dbReference type="EMBL" id="CP013236">
    <property type="protein sequence ID" value="AMP16170.1"/>
    <property type="molecule type" value="Genomic_DNA"/>
</dbReference>
<accession>A0A127R121</accession>
<keyword evidence="1" id="KW-0472">Membrane</keyword>
<feature type="domain" description="2TM" evidence="2">
    <location>
        <begin position="10"/>
        <end position="86"/>
    </location>
</feature>
<evidence type="ECO:0000256" key="1">
    <source>
        <dbReference type="SAM" id="Phobius"/>
    </source>
</evidence>
<dbReference type="Proteomes" id="UP000074914">
    <property type="component" value="Chromosome"/>
</dbReference>
<dbReference type="InterPro" id="IPR025698">
    <property type="entry name" value="2TM_dom"/>
</dbReference>
<dbReference type="RefSeq" id="WP_061942626.1">
    <property type="nucleotide sequence ID" value="NZ_CP013234.1"/>
</dbReference>
<proteinExistence type="predicted"/>
<reference evidence="5 6" key="1">
    <citation type="submission" date="2015-11" db="EMBL/GenBank/DDBJ databases">
        <title>Exploring the genomic traits of fungus-feeding bacterial genus Collimonas.</title>
        <authorList>
            <person name="Song C."/>
            <person name="Schmidt R."/>
            <person name="de Jager V."/>
            <person name="Krzyzanowska D."/>
            <person name="Jongedijk E."/>
            <person name="Cankar K."/>
            <person name="Beekwilder J."/>
            <person name="van Veen A."/>
            <person name="de Boer W."/>
            <person name="van Veen J.A."/>
            <person name="Garbeva P."/>
        </authorList>
    </citation>
    <scope>NUCLEOTIDE SEQUENCE [LARGE SCALE GENOMIC DNA]</scope>
    <source>
        <strain evidence="4 6">Ter291</strain>
        <strain evidence="3 5">Ter91</strain>
    </source>
</reference>
<name>A0A127R121_9BURK</name>
<feature type="transmembrane region" description="Helical" evidence="1">
    <location>
        <begin position="21"/>
        <end position="42"/>
    </location>
</feature>
<dbReference type="Proteomes" id="UP000074561">
    <property type="component" value="Chromosome"/>
</dbReference>
<evidence type="ECO:0000313" key="5">
    <source>
        <dbReference type="Proteomes" id="UP000074561"/>
    </source>
</evidence>
<evidence type="ECO:0000313" key="4">
    <source>
        <dbReference type="EMBL" id="AMP16170.1"/>
    </source>
</evidence>
<evidence type="ECO:0000259" key="2">
    <source>
        <dbReference type="Pfam" id="PF13239"/>
    </source>
</evidence>
<protein>
    <submittedName>
        <fullName evidence="3">2TM domain protein</fullName>
    </submittedName>
</protein>
<dbReference type="EMBL" id="CP013234">
    <property type="protein sequence ID" value="AMP06249.1"/>
    <property type="molecule type" value="Genomic_DNA"/>
</dbReference>
<keyword evidence="1" id="KW-0812">Transmembrane</keyword>
<keyword evidence="6" id="KW-1185">Reference proteome</keyword>
<keyword evidence="1" id="KW-1133">Transmembrane helix</keyword>